<evidence type="ECO:0000256" key="4">
    <source>
        <dbReference type="ARBA" id="ARBA00022679"/>
    </source>
</evidence>
<gene>
    <name evidence="13" type="ORF">VZD24_04865</name>
    <name evidence="12" type="ORF">VZD85_07705</name>
</gene>
<keyword evidence="3" id="KW-0597">Phosphoprotein</keyword>
<dbReference type="Pfam" id="PF13424">
    <property type="entry name" value="TPR_12"/>
    <property type="match status" value="2"/>
</dbReference>
<keyword evidence="10" id="KW-0732">Signal</keyword>
<dbReference type="SMART" id="SM00028">
    <property type="entry name" value="TPR"/>
    <property type="match status" value="4"/>
</dbReference>
<keyword evidence="9" id="KW-0472">Membrane</keyword>
<evidence type="ECO:0000256" key="5">
    <source>
        <dbReference type="ARBA" id="ARBA00022741"/>
    </source>
</evidence>
<dbReference type="InterPro" id="IPR019734">
    <property type="entry name" value="TPR_rpt"/>
</dbReference>
<keyword evidence="15" id="KW-1185">Reference proteome</keyword>
<evidence type="ECO:0000256" key="8">
    <source>
        <dbReference type="SAM" id="Coils"/>
    </source>
</evidence>
<dbReference type="Gene3D" id="1.25.40.10">
    <property type="entry name" value="Tetratricopeptide repeat domain"/>
    <property type="match status" value="1"/>
</dbReference>
<keyword evidence="5" id="KW-0547">Nucleotide-binding</keyword>
<proteinExistence type="predicted"/>
<evidence type="ECO:0000313" key="13">
    <source>
        <dbReference type="EMBL" id="MEM0572837.1"/>
    </source>
</evidence>
<feature type="signal peptide" evidence="10">
    <location>
        <begin position="1"/>
        <end position="20"/>
    </location>
</feature>
<evidence type="ECO:0000256" key="1">
    <source>
        <dbReference type="ARBA" id="ARBA00000085"/>
    </source>
</evidence>
<dbReference type="Proteomes" id="UP001388259">
    <property type="component" value="Unassembled WGS sequence"/>
</dbReference>
<feature type="transmembrane region" description="Helical" evidence="9">
    <location>
        <begin position="386"/>
        <end position="406"/>
    </location>
</feature>
<evidence type="ECO:0000256" key="7">
    <source>
        <dbReference type="ARBA" id="ARBA00022840"/>
    </source>
</evidence>
<evidence type="ECO:0000313" key="12">
    <source>
        <dbReference type="EMBL" id="MEM0518231.1"/>
    </source>
</evidence>
<dbReference type="InterPro" id="IPR011990">
    <property type="entry name" value="TPR-like_helical_dom_sf"/>
</dbReference>
<dbReference type="PROSITE" id="PS50109">
    <property type="entry name" value="HIS_KIN"/>
    <property type="match status" value="1"/>
</dbReference>
<feature type="coiled-coil region" evidence="8">
    <location>
        <begin position="409"/>
        <end position="436"/>
    </location>
</feature>
<sequence length="629" mass="71218">MMKPLLLIVVLACVSWSSLPQTPSQNQEDTLKSSYLNSDTENVSINDTVSEYNNLKKTIERAQKDKNFETLAKSYISLAKWHEDNTVLDSSTVYLKKSISVYEKLKLPNKLADTYLLLATNYSGTAEYDLGSQAVYKALALYEKVNNERGIAQCYTKISDLLYYSDSYAEGAEYCKKAIAIQTKNGYEEDLALSYRRLSENQLFLGDLEKSLGNMNRAINLYKKIGITDAPLLACYNGRGNIYKYMERYDDAIADYNRCYEGAKKIGLVRYTMPPTANIGHVYILQGKYAEALPYNLRAIEIMKRIGNTKNLWENYMHVANIYSELGDYKNALQYHELYEQGHTEYLNTIIARQDSELQVKYETAQKDIEILNQEAKIAQQRKTQILYIGVAGLLAIILFGMYFTLKNIRKKRRALALLNSELDAKNKQNELLLKEIHHRVKNNLEMVKSLIALQSAKLDDGASKEAMLASQNRVQSMGIIHQKLYQGENLGSIEMKDYFINLSEGVLDTFKAEEKVKIECAMDHLNLDVDTAVPIGLIVNELLTNALKYAFPEGTQGKINISLSKQNEELFLKVSDNGIGKTKGSKPKGTGFGTQLIQLLTQQLNGTITEENTQGTTVLFNFRNFKTA</sequence>
<dbReference type="AlphaFoldDB" id="A0AB35YSC6"/>
<evidence type="ECO:0000256" key="3">
    <source>
        <dbReference type="ARBA" id="ARBA00022553"/>
    </source>
</evidence>
<keyword evidence="4" id="KW-0808">Transferase</keyword>
<feature type="coiled-coil region" evidence="8">
    <location>
        <begin position="355"/>
        <end position="382"/>
    </location>
</feature>
<dbReference type="EMBL" id="JBANCF010000003">
    <property type="protein sequence ID" value="MEM0572837.1"/>
    <property type="molecule type" value="Genomic_DNA"/>
</dbReference>
<dbReference type="Proteomes" id="UP001390963">
    <property type="component" value="Unassembled WGS sequence"/>
</dbReference>
<dbReference type="SUPFAM" id="SSF55874">
    <property type="entry name" value="ATPase domain of HSP90 chaperone/DNA topoisomerase II/histidine kinase"/>
    <property type="match status" value="1"/>
</dbReference>
<evidence type="ECO:0000256" key="6">
    <source>
        <dbReference type="ARBA" id="ARBA00022777"/>
    </source>
</evidence>
<evidence type="ECO:0000256" key="2">
    <source>
        <dbReference type="ARBA" id="ARBA00012438"/>
    </source>
</evidence>
<keyword evidence="8" id="KW-0175">Coiled coil</keyword>
<dbReference type="GO" id="GO:0005524">
    <property type="term" value="F:ATP binding"/>
    <property type="evidence" value="ECO:0007669"/>
    <property type="project" value="UniProtKB-KW"/>
</dbReference>
<evidence type="ECO:0000256" key="9">
    <source>
        <dbReference type="SAM" id="Phobius"/>
    </source>
</evidence>
<dbReference type="SUPFAM" id="SSF48452">
    <property type="entry name" value="TPR-like"/>
    <property type="match status" value="1"/>
</dbReference>
<dbReference type="InterPro" id="IPR003594">
    <property type="entry name" value="HATPase_dom"/>
</dbReference>
<comment type="catalytic activity">
    <reaction evidence="1">
        <text>ATP + protein L-histidine = ADP + protein N-phospho-L-histidine.</text>
        <dbReference type="EC" id="2.7.13.3"/>
    </reaction>
</comment>
<dbReference type="InterPro" id="IPR011495">
    <property type="entry name" value="Sig_transdc_His_kin_sub2_dim/P"/>
</dbReference>
<evidence type="ECO:0000259" key="11">
    <source>
        <dbReference type="PROSITE" id="PS50109"/>
    </source>
</evidence>
<evidence type="ECO:0000313" key="14">
    <source>
        <dbReference type="Proteomes" id="UP001388259"/>
    </source>
</evidence>
<dbReference type="EMBL" id="JAZBJM010000003">
    <property type="protein sequence ID" value="MEM0518231.1"/>
    <property type="molecule type" value="Genomic_DNA"/>
</dbReference>
<evidence type="ECO:0000256" key="10">
    <source>
        <dbReference type="SAM" id="SignalP"/>
    </source>
</evidence>
<keyword evidence="9" id="KW-0812">Transmembrane</keyword>
<dbReference type="InterPro" id="IPR036890">
    <property type="entry name" value="HATPase_C_sf"/>
</dbReference>
<dbReference type="SMART" id="SM00387">
    <property type="entry name" value="HATPase_c"/>
    <property type="match status" value="1"/>
</dbReference>
<reference evidence="12 15" key="1">
    <citation type="submission" date="2024-01" db="EMBL/GenBank/DDBJ databases">
        <title>Aequorivita flavus sp. nov., isolated from deep-sea sediment.</title>
        <authorList>
            <person name="Chen X."/>
        </authorList>
    </citation>
    <scope>NUCLEOTIDE SEQUENCE</scope>
    <source>
        <strain evidence="12">MCCC 1A16923</strain>
        <strain evidence="13 15">MCCC 1A16935</strain>
    </source>
</reference>
<dbReference type="PANTHER" id="PTHR41523">
    <property type="entry name" value="TWO-COMPONENT SYSTEM SENSOR PROTEIN"/>
    <property type="match status" value="1"/>
</dbReference>
<keyword evidence="6" id="KW-0418">Kinase</keyword>
<organism evidence="12 14">
    <name type="scientific">Aequorivita flava</name>
    <dbReference type="NCBI Taxonomy" id="3114371"/>
    <lineage>
        <taxon>Bacteria</taxon>
        <taxon>Pseudomonadati</taxon>
        <taxon>Bacteroidota</taxon>
        <taxon>Flavobacteriia</taxon>
        <taxon>Flavobacteriales</taxon>
        <taxon>Flavobacteriaceae</taxon>
        <taxon>Aequorivita</taxon>
    </lineage>
</organism>
<keyword evidence="7" id="KW-0067">ATP-binding</keyword>
<dbReference type="Pfam" id="PF07568">
    <property type="entry name" value="HisKA_2"/>
    <property type="match status" value="1"/>
</dbReference>
<dbReference type="EC" id="2.7.13.3" evidence="2"/>
<name>A0AB35YSC6_9FLAO</name>
<dbReference type="PANTHER" id="PTHR41523:SF8">
    <property type="entry name" value="ETHYLENE RESPONSE SENSOR PROTEIN"/>
    <property type="match status" value="1"/>
</dbReference>
<feature type="domain" description="Histidine kinase" evidence="11">
    <location>
        <begin position="436"/>
        <end position="627"/>
    </location>
</feature>
<accession>A0AB35YSC6</accession>
<comment type="caution">
    <text evidence="12">The sequence shown here is derived from an EMBL/GenBank/DDBJ whole genome shotgun (WGS) entry which is preliminary data.</text>
</comment>
<evidence type="ECO:0000313" key="15">
    <source>
        <dbReference type="Proteomes" id="UP001390963"/>
    </source>
</evidence>
<keyword evidence="9" id="KW-1133">Transmembrane helix</keyword>
<protein>
    <recommendedName>
        <fullName evidence="2">histidine kinase</fullName>
        <ecNumber evidence="2">2.7.13.3</ecNumber>
    </recommendedName>
</protein>
<dbReference type="GO" id="GO:0004673">
    <property type="term" value="F:protein histidine kinase activity"/>
    <property type="evidence" value="ECO:0007669"/>
    <property type="project" value="UniProtKB-EC"/>
</dbReference>
<dbReference type="Pfam" id="PF02518">
    <property type="entry name" value="HATPase_c"/>
    <property type="match status" value="1"/>
</dbReference>
<dbReference type="Gene3D" id="3.30.450.20">
    <property type="entry name" value="PAS domain"/>
    <property type="match status" value="1"/>
</dbReference>
<dbReference type="InterPro" id="IPR005467">
    <property type="entry name" value="His_kinase_dom"/>
</dbReference>
<dbReference type="Gene3D" id="3.30.565.10">
    <property type="entry name" value="Histidine kinase-like ATPase, C-terminal domain"/>
    <property type="match status" value="1"/>
</dbReference>
<feature type="chain" id="PRO_5044248668" description="histidine kinase" evidence="10">
    <location>
        <begin position="21"/>
        <end position="629"/>
    </location>
</feature>
<dbReference type="RefSeq" id="WP_342687194.1">
    <property type="nucleotide sequence ID" value="NZ_JAZBJM010000003.1"/>
</dbReference>